<accession>A0A0F9S1N1</accession>
<reference evidence="2" key="1">
    <citation type="journal article" date="2015" name="Nature">
        <title>Complex archaea that bridge the gap between prokaryotes and eukaryotes.</title>
        <authorList>
            <person name="Spang A."/>
            <person name="Saw J.H."/>
            <person name="Jorgensen S.L."/>
            <person name="Zaremba-Niedzwiedzka K."/>
            <person name="Martijn J."/>
            <person name="Lind A.E."/>
            <person name="van Eijk R."/>
            <person name="Schleper C."/>
            <person name="Guy L."/>
            <person name="Ettema T.J."/>
        </authorList>
    </citation>
    <scope>NUCLEOTIDE SEQUENCE</scope>
</reference>
<gene>
    <name evidence="2" type="ORF">LCGC14_0827860</name>
</gene>
<feature type="region of interest" description="Disordered" evidence="1">
    <location>
        <begin position="52"/>
        <end position="73"/>
    </location>
</feature>
<evidence type="ECO:0000313" key="2">
    <source>
        <dbReference type="EMBL" id="KKN31036.1"/>
    </source>
</evidence>
<organism evidence="2">
    <name type="scientific">marine sediment metagenome</name>
    <dbReference type="NCBI Taxonomy" id="412755"/>
    <lineage>
        <taxon>unclassified sequences</taxon>
        <taxon>metagenomes</taxon>
        <taxon>ecological metagenomes</taxon>
    </lineage>
</organism>
<proteinExistence type="predicted"/>
<protein>
    <submittedName>
        <fullName evidence="2">Uncharacterized protein</fullName>
    </submittedName>
</protein>
<sequence length="287" mass="32301">MTVATKSHLKRCPNCGHTARQRGGPNSFVSCGGVCPVASFSIPVAAWQSWPRDQKPAAPVPRESKSEQQQRSQEIAQLQKRLAEFGDVKQQCRQLQMKTEKSELELTAEQRRTKQLEAKRYSLGQSLEKVTMLHDTVTLQLNKITKWAIKGAQVAWAAENALDARFFEEALEQLGKRNATEVKCAICLQLPGQHQYHDRPEQFSCKCSGTTKYTAAAWLRRQRDILVARTRDKPRPDDQYLRNIESGRKFATEAGTGPAAAMLRLQADQNELLIQQTDLLKQLAGKS</sequence>
<evidence type="ECO:0000256" key="1">
    <source>
        <dbReference type="SAM" id="MobiDB-lite"/>
    </source>
</evidence>
<dbReference type="AlphaFoldDB" id="A0A0F9S1N1"/>
<comment type="caution">
    <text evidence="2">The sequence shown here is derived from an EMBL/GenBank/DDBJ whole genome shotgun (WGS) entry which is preliminary data.</text>
</comment>
<name>A0A0F9S1N1_9ZZZZ</name>
<dbReference type="EMBL" id="LAZR01002361">
    <property type="protein sequence ID" value="KKN31036.1"/>
    <property type="molecule type" value="Genomic_DNA"/>
</dbReference>